<dbReference type="InterPro" id="IPR007534">
    <property type="entry name" value="LuxE"/>
</dbReference>
<reference evidence="3" key="1">
    <citation type="submission" date="2018-08" db="EMBL/GenBank/DDBJ databases">
        <authorList>
            <person name="Zhang J."/>
            <person name="Du Z.-J."/>
        </authorList>
    </citation>
    <scope>NUCLEOTIDE SEQUENCE [LARGE SCALE GENOMIC DNA]</scope>
    <source>
        <strain evidence="3">KCTC 52655</strain>
    </source>
</reference>
<dbReference type="InterPro" id="IPR042099">
    <property type="entry name" value="ANL_N_sf"/>
</dbReference>
<dbReference type="AlphaFoldDB" id="A0A3D8M5U6"/>
<evidence type="ECO:0000313" key="3">
    <source>
        <dbReference type="Proteomes" id="UP000256561"/>
    </source>
</evidence>
<comment type="caution">
    <text evidence="2">The sequence shown here is derived from an EMBL/GenBank/DDBJ whole genome shotgun (WGS) entry which is preliminary data.</text>
</comment>
<dbReference type="Pfam" id="PF04443">
    <property type="entry name" value="LuxE"/>
    <property type="match status" value="1"/>
</dbReference>
<dbReference type="EMBL" id="QRHA01000007">
    <property type="protein sequence ID" value="RDV25049.1"/>
    <property type="molecule type" value="Genomic_DNA"/>
</dbReference>
<dbReference type="GO" id="GO:0008218">
    <property type="term" value="P:bioluminescence"/>
    <property type="evidence" value="ECO:0007669"/>
    <property type="project" value="InterPro"/>
</dbReference>
<dbReference type="OrthoDB" id="3597198at2"/>
<dbReference type="Gene3D" id="3.40.50.12780">
    <property type="entry name" value="N-terminal domain of ligase-like"/>
    <property type="match status" value="1"/>
</dbReference>
<proteinExistence type="predicted"/>
<sequence length="364" mass="40457">MTNPTNLTYCAEFDSLFQHQVFGLPALEKRAALMPVFNALHQHHLACSQTYARLTHGQPLSFRTPDELPYLAVRLFKHYSLSSVPDNEVFRVLQSSGTTSQSPAKVLLDKATSARQSKALVKIMQNFLGKQRLPMLIIDSPSVVKNKALSARAAGIQGMAFFGRQPVYALNEDMSLNSVAIEAFQRQYHAGPVLVFGFTFMVWEYFVRALQIAKQRLSMTNATLIHSGGWKTLVDKQVDNPSFKQKVSEVLGIERVHNFYGMAEQVGTVFVECEHGFLHAPSLAEILIRCPYTLKLQKMGQSGLVQVLSSIPSSYPGYSLLTEDLGRILGEDDCLCGRKGKYFEILGRLPKTELRGCSDTMGAG</sequence>
<evidence type="ECO:0000259" key="1">
    <source>
        <dbReference type="Pfam" id="PF04443"/>
    </source>
</evidence>
<dbReference type="RefSeq" id="WP_115593381.1">
    <property type="nucleotide sequence ID" value="NZ_QRHA01000007.1"/>
</dbReference>
<keyword evidence="3" id="KW-1185">Reference proteome</keyword>
<accession>A0A3D8M5U6</accession>
<organism evidence="2 3">
    <name type="scientific">Alteromonas aestuariivivens</name>
    <dbReference type="NCBI Taxonomy" id="1938339"/>
    <lineage>
        <taxon>Bacteria</taxon>
        <taxon>Pseudomonadati</taxon>
        <taxon>Pseudomonadota</taxon>
        <taxon>Gammaproteobacteria</taxon>
        <taxon>Alteromonadales</taxon>
        <taxon>Alteromonadaceae</taxon>
        <taxon>Alteromonas/Salinimonas group</taxon>
        <taxon>Alteromonas</taxon>
    </lineage>
</organism>
<dbReference type="Proteomes" id="UP000256561">
    <property type="component" value="Unassembled WGS sequence"/>
</dbReference>
<name>A0A3D8M5U6_9ALTE</name>
<evidence type="ECO:0000313" key="2">
    <source>
        <dbReference type="EMBL" id="RDV25049.1"/>
    </source>
</evidence>
<feature type="domain" description="Acyl-protein synthetase LuxE" evidence="1">
    <location>
        <begin position="36"/>
        <end position="361"/>
    </location>
</feature>
<gene>
    <name evidence="2" type="ORF">DXV75_10490</name>
</gene>
<dbReference type="GO" id="GO:0047474">
    <property type="term" value="F:long-chain fatty acid--protein ligase activity"/>
    <property type="evidence" value="ECO:0007669"/>
    <property type="project" value="InterPro"/>
</dbReference>
<protein>
    <submittedName>
        <fullName evidence="2">Acyl-protein synthetase</fullName>
    </submittedName>
</protein>